<dbReference type="EnsemblMetazoa" id="CapteT222288">
    <property type="protein sequence ID" value="CapteP222288"/>
    <property type="gene ID" value="CapteG222288"/>
</dbReference>
<accession>R7TU32</accession>
<organism evidence="8">
    <name type="scientific">Capitella teleta</name>
    <name type="common">Polychaete worm</name>
    <dbReference type="NCBI Taxonomy" id="283909"/>
    <lineage>
        <taxon>Eukaryota</taxon>
        <taxon>Metazoa</taxon>
        <taxon>Spiralia</taxon>
        <taxon>Lophotrochozoa</taxon>
        <taxon>Annelida</taxon>
        <taxon>Polychaeta</taxon>
        <taxon>Sedentaria</taxon>
        <taxon>Scolecida</taxon>
        <taxon>Capitellidae</taxon>
        <taxon>Capitella</taxon>
    </lineage>
</organism>
<keyword evidence="4 7" id="KW-0812">Transmembrane</keyword>
<evidence type="ECO:0000256" key="5">
    <source>
        <dbReference type="ARBA" id="ARBA00022989"/>
    </source>
</evidence>
<evidence type="ECO:0000256" key="7">
    <source>
        <dbReference type="RuleBase" id="RU368041"/>
    </source>
</evidence>
<dbReference type="Proteomes" id="UP000014760">
    <property type="component" value="Unassembled WGS sequence"/>
</dbReference>
<dbReference type="EMBL" id="KB308638">
    <property type="protein sequence ID" value="ELT97184.1"/>
    <property type="molecule type" value="Genomic_DNA"/>
</dbReference>
<keyword evidence="5 7" id="KW-1133">Transmembrane helix</keyword>
<reference evidence="9" key="3">
    <citation type="submission" date="2015-06" db="UniProtKB">
        <authorList>
            <consortium name="EnsemblMetazoa"/>
        </authorList>
    </citation>
    <scope>IDENTIFICATION</scope>
</reference>
<sequence>MKEYCCHGNRLTLTLGVNVQQIATVERQVFDFLGYMWAPIIGNFLQIIFIIVGFFGALQYRPKIVIVYAVWSLLWIGWNIFVICFYFEVGLLKRDSPILNIDTGNRSWWFDNGIGCQTPNKTQLDTGLDYVEGCLLQYYYVEIIHAAIQCLFSLLGFCVGCYVVYVFSEEDDSFDFIGGFDTFSSAFQSPAKSSHVQLQPVYVATGAR</sequence>
<reference evidence="8 10" key="2">
    <citation type="journal article" date="2013" name="Nature">
        <title>Insights into bilaterian evolution from three spiralian genomes.</title>
        <authorList>
            <person name="Simakov O."/>
            <person name="Marletaz F."/>
            <person name="Cho S.J."/>
            <person name="Edsinger-Gonzales E."/>
            <person name="Havlak P."/>
            <person name="Hellsten U."/>
            <person name="Kuo D.H."/>
            <person name="Larsson T."/>
            <person name="Lv J."/>
            <person name="Arendt D."/>
            <person name="Savage R."/>
            <person name="Osoegawa K."/>
            <person name="de Jong P."/>
            <person name="Grimwood J."/>
            <person name="Chapman J.A."/>
            <person name="Shapiro H."/>
            <person name="Aerts A."/>
            <person name="Otillar R.P."/>
            <person name="Terry A.Y."/>
            <person name="Boore J.L."/>
            <person name="Grigoriev I.V."/>
            <person name="Lindberg D.R."/>
            <person name="Seaver E.C."/>
            <person name="Weisblat D.A."/>
            <person name="Putnam N.H."/>
            <person name="Rokhsar D.S."/>
        </authorList>
    </citation>
    <scope>NUCLEOTIDE SEQUENCE</scope>
    <source>
        <strain evidence="8 10">I ESC-2004</strain>
    </source>
</reference>
<dbReference type="GO" id="GO:0002028">
    <property type="term" value="P:regulation of sodium ion transport"/>
    <property type="evidence" value="ECO:0007669"/>
    <property type="project" value="UniProtKB-UniRule"/>
</dbReference>
<reference evidence="10" key="1">
    <citation type="submission" date="2012-12" db="EMBL/GenBank/DDBJ databases">
        <authorList>
            <person name="Hellsten U."/>
            <person name="Grimwood J."/>
            <person name="Chapman J.A."/>
            <person name="Shapiro H."/>
            <person name="Aerts A."/>
            <person name="Otillar R.P."/>
            <person name="Terry A.Y."/>
            <person name="Boore J.L."/>
            <person name="Simakov O."/>
            <person name="Marletaz F."/>
            <person name="Cho S.-J."/>
            <person name="Edsinger-Gonzales E."/>
            <person name="Havlak P."/>
            <person name="Kuo D.-H."/>
            <person name="Larsson T."/>
            <person name="Lv J."/>
            <person name="Arendt D."/>
            <person name="Savage R."/>
            <person name="Osoegawa K."/>
            <person name="de Jong P."/>
            <person name="Lindberg D.R."/>
            <person name="Seaver E.C."/>
            <person name="Weisblat D.A."/>
            <person name="Putnam N.H."/>
            <person name="Grigoriev I.V."/>
            <person name="Rokhsar D.S."/>
        </authorList>
    </citation>
    <scope>NUCLEOTIDE SEQUENCE</scope>
    <source>
        <strain evidence="10">I ESC-2004</strain>
    </source>
</reference>
<evidence type="ECO:0000313" key="9">
    <source>
        <dbReference type="EnsemblMetazoa" id="CapteP222288"/>
    </source>
</evidence>
<keyword evidence="6 7" id="KW-0472">Membrane</keyword>
<feature type="transmembrane region" description="Helical" evidence="7">
    <location>
        <begin position="143"/>
        <end position="167"/>
    </location>
</feature>
<protein>
    <recommendedName>
        <fullName evidence="7">Sodium/potassium-transporting ATPase subunit beta-1-interacting protein</fullName>
        <shortName evidence="7">Na(+)/K(+)-transporting ATPase subunit beta-1-interacting protein</shortName>
    </recommendedName>
</protein>
<evidence type="ECO:0000256" key="1">
    <source>
        <dbReference type="ARBA" id="ARBA00004651"/>
    </source>
</evidence>
<dbReference type="OrthoDB" id="10050321at2759"/>
<dbReference type="OMA" id="ETPMAGI"/>
<proteinExistence type="inferred from homology"/>
<evidence type="ECO:0000313" key="10">
    <source>
        <dbReference type="Proteomes" id="UP000014760"/>
    </source>
</evidence>
<dbReference type="PANTHER" id="PTHR13084:SF6">
    <property type="entry name" value="SODIUM_POTASSIUM-TRANSPORTING ATPASE SUBUNIT BETA-1-INTERACTING PROTEIN"/>
    <property type="match status" value="1"/>
</dbReference>
<comment type="similarity">
    <text evidence="2 7">Belongs to the NKAIN family.</text>
</comment>
<evidence type="ECO:0000256" key="6">
    <source>
        <dbReference type="ARBA" id="ARBA00023136"/>
    </source>
</evidence>
<dbReference type="GO" id="GO:0005886">
    <property type="term" value="C:plasma membrane"/>
    <property type="evidence" value="ECO:0007669"/>
    <property type="project" value="UniProtKB-SubCell"/>
</dbReference>
<feature type="transmembrane region" description="Helical" evidence="7">
    <location>
        <begin position="36"/>
        <end position="58"/>
    </location>
</feature>
<comment type="subcellular location">
    <subcellularLocation>
        <location evidence="1 7">Cell membrane</location>
        <topology evidence="1 7">Multi-pass membrane protein</topology>
    </subcellularLocation>
</comment>
<evidence type="ECO:0000256" key="4">
    <source>
        <dbReference type="ARBA" id="ARBA00022692"/>
    </source>
</evidence>
<dbReference type="AlphaFoldDB" id="R7TU32"/>
<dbReference type="HOGENOM" id="CLU_090781_0_0_1"/>
<gene>
    <name evidence="8" type="ORF">CAPTEDRAFT_222288</name>
</gene>
<name>R7TU32_CAPTE</name>
<keyword evidence="3 7" id="KW-1003">Cell membrane</keyword>
<dbReference type="PANTHER" id="PTHR13084">
    <property type="entry name" value="T-CELL LYMPHOMA BREAKPOINT-ASSOCIATED TARGET 1-RELATED"/>
    <property type="match status" value="1"/>
</dbReference>
<keyword evidence="10" id="KW-1185">Reference proteome</keyword>
<evidence type="ECO:0000256" key="3">
    <source>
        <dbReference type="ARBA" id="ARBA00022475"/>
    </source>
</evidence>
<dbReference type="EMBL" id="AMQN01002202">
    <property type="status" value="NOT_ANNOTATED_CDS"/>
    <property type="molecule type" value="Genomic_DNA"/>
</dbReference>
<evidence type="ECO:0000313" key="8">
    <source>
        <dbReference type="EMBL" id="ELT97184.1"/>
    </source>
</evidence>
<dbReference type="Pfam" id="PF05640">
    <property type="entry name" value="NKAIN"/>
    <property type="match status" value="1"/>
</dbReference>
<dbReference type="InterPro" id="IPR008516">
    <property type="entry name" value="Na/K-Atpase_Interacting"/>
</dbReference>
<evidence type="ECO:0000256" key="2">
    <source>
        <dbReference type="ARBA" id="ARBA00006364"/>
    </source>
</evidence>
<feature type="transmembrane region" description="Helical" evidence="7">
    <location>
        <begin position="65"/>
        <end position="89"/>
    </location>
</feature>